<name>A0A934IIL2_9RHOB</name>
<keyword evidence="1" id="KW-0812">Transmembrane</keyword>
<dbReference type="Proteomes" id="UP000642488">
    <property type="component" value="Unassembled WGS sequence"/>
</dbReference>
<accession>A0A934IIL2</accession>
<keyword evidence="1" id="KW-0472">Membrane</keyword>
<dbReference type="SUPFAM" id="SSF52266">
    <property type="entry name" value="SGNH hydrolase"/>
    <property type="match status" value="1"/>
</dbReference>
<organism evidence="2 3">
    <name type="scientific">Palleronia pontilimi</name>
    <dbReference type="NCBI Taxonomy" id="1964209"/>
    <lineage>
        <taxon>Bacteria</taxon>
        <taxon>Pseudomonadati</taxon>
        <taxon>Pseudomonadota</taxon>
        <taxon>Alphaproteobacteria</taxon>
        <taxon>Rhodobacterales</taxon>
        <taxon>Roseobacteraceae</taxon>
        <taxon>Palleronia</taxon>
    </lineage>
</organism>
<dbReference type="EMBL" id="JAEKPD010000013">
    <property type="protein sequence ID" value="MBJ3763707.1"/>
    <property type="molecule type" value="Genomic_DNA"/>
</dbReference>
<reference evidence="2" key="1">
    <citation type="submission" date="2020-12" db="EMBL/GenBank/DDBJ databases">
        <title>Bacterial taxonomy.</title>
        <authorList>
            <person name="Pan X."/>
        </authorList>
    </citation>
    <scope>NUCLEOTIDE SEQUENCE</scope>
    <source>
        <strain evidence="2">KCTC 52957</strain>
    </source>
</reference>
<evidence type="ECO:0000313" key="3">
    <source>
        <dbReference type="Proteomes" id="UP000642488"/>
    </source>
</evidence>
<proteinExistence type="predicted"/>
<dbReference type="AlphaFoldDB" id="A0A934IIL2"/>
<gene>
    <name evidence="2" type="ORF">ILP92_13195</name>
</gene>
<feature type="transmembrane region" description="Helical" evidence="1">
    <location>
        <begin position="12"/>
        <end position="30"/>
    </location>
</feature>
<evidence type="ECO:0000313" key="2">
    <source>
        <dbReference type="EMBL" id="MBJ3763707.1"/>
    </source>
</evidence>
<keyword evidence="3" id="KW-1185">Reference proteome</keyword>
<dbReference type="RefSeq" id="WP_198916878.1">
    <property type="nucleotide sequence ID" value="NZ_JAEKPD010000013.1"/>
</dbReference>
<protein>
    <submittedName>
        <fullName evidence="2">Uncharacterized protein</fullName>
    </submittedName>
</protein>
<evidence type="ECO:0000256" key="1">
    <source>
        <dbReference type="SAM" id="Phobius"/>
    </source>
</evidence>
<comment type="caution">
    <text evidence="2">The sequence shown here is derived from an EMBL/GenBank/DDBJ whole genome shotgun (WGS) entry which is preliminary data.</text>
</comment>
<keyword evidence="1" id="KW-1133">Transmembrane helix</keyword>
<sequence>MQARQTFTLRQAIVFGLVFVLLYAALVWRAERGVRAMAPETALQRLAAFDGGQVDWLVLGASHALPFAFGDLPGRVAEDAGLSMLVLAEVGTGPVYADLILQRALETLDVRRVLYVADSFALTSRDWNEARLSDRKLLARTPLDPVTARLLTRRTLAGDMPLTALADYLTGFSKLNPVERFPQVGWQGAADFDQTQRPSRHAVAARIGFLYPETPPDPDTIRRYLDAMSQLIHRARASGADVHVLKPPLPPAFADALPAEAEIHALLAGVLNQKGIALIDASGDVPEPGHYFDTDHLNRAGLDAFYDARLRDLLLASDRPGS</sequence>